<dbReference type="Proteomes" id="UP000030475">
    <property type="component" value="Unassembled WGS sequence"/>
</dbReference>
<comment type="caution">
    <text evidence="2">The sequence shown here is derived from an EMBL/GenBank/DDBJ whole genome shotgun (WGS) entry which is preliminary data.</text>
</comment>
<evidence type="ECO:0000256" key="1">
    <source>
        <dbReference type="SAM" id="MobiDB-lite"/>
    </source>
</evidence>
<gene>
    <name evidence="2" type="ORF">Y036_6054</name>
</gene>
<sequence>MYVCSEKQTNLIGNDVRKFINQYAKILAAKTNNVGPQISESTLNGQKLRQWTATYNYKISIDDTPDSGVFADISLKLVGTKNLSAISEKDQSYWTASVQGAGFSGKSLFNELYEPGKGGDRNFSLWTITLPLDYRIGLKLGKGTSTQAPIVDGCAPNNQVISSSQVVSTGWSVGAKLSASIDGKAGGEINAGLTNTESRTLEIKDAILTAGVDLSAQEYSWRLHYNAFTGPSGNYKFSEHGATSFISHNISAYDGNVLLNGFSDISPTMQAYAPMYNVLYEGSGENKAENHTLDLSIGVTQWRFQVGRRFADWAVPHSSQDYPSHDSNSNRITVSNSF</sequence>
<dbReference type="EMBL" id="JQIM01000007">
    <property type="protein sequence ID" value="KGX17281.1"/>
    <property type="molecule type" value="Genomic_DNA"/>
</dbReference>
<organism evidence="2 3">
    <name type="scientific">Burkholderia pseudomallei</name>
    <name type="common">Pseudomonas pseudomallei</name>
    <dbReference type="NCBI Taxonomy" id="28450"/>
    <lineage>
        <taxon>Bacteria</taxon>
        <taxon>Pseudomonadati</taxon>
        <taxon>Pseudomonadota</taxon>
        <taxon>Betaproteobacteria</taxon>
        <taxon>Burkholderiales</taxon>
        <taxon>Burkholderiaceae</taxon>
        <taxon>Burkholderia</taxon>
        <taxon>pseudomallei group</taxon>
    </lineage>
</organism>
<reference evidence="2 3" key="1">
    <citation type="submission" date="2014-08" db="EMBL/GenBank/DDBJ databases">
        <authorList>
            <person name="Bunnell A."/>
            <person name="Chain P.S."/>
            <person name="Chertkov O."/>
            <person name="Currie B.J."/>
            <person name="Daligault H.E."/>
            <person name="Davenport K.W."/>
            <person name="Davis C."/>
            <person name="Gleasner C.D."/>
            <person name="Johnson S.L."/>
            <person name="Kaestli M."/>
            <person name="Koren S."/>
            <person name="Kunde Y.A."/>
            <person name="Mayo M."/>
            <person name="McMurry K.K."/>
            <person name="Price E.P."/>
            <person name="Reitenga K.G."/>
            <person name="Robison R."/>
            <person name="Rosovitz M.J."/>
            <person name="Sarovich D.S."/>
            <person name="Teshima H."/>
        </authorList>
    </citation>
    <scope>NUCLEOTIDE SEQUENCE [LARGE SCALE GENOMIC DNA]</scope>
    <source>
        <strain evidence="2 3">MSHR44</strain>
    </source>
</reference>
<proteinExistence type="predicted"/>
<protein>
    <submittedName>
        <fullName evidence="2">Uncharacterized protein</fullName>
    </submittedName>
</protein>
<dbReference type="AlphaFoldDB" id="A0AA40JIP2"/>
<name>A0AA40JIP2_BURPE</name>
<accession>A0AA40JIP2</accession>
<feature type="region of interest" description="Disordered" evidence="1">
    <location>
        <begin position="319"/>
        <end position="338"/>
    </location>
</feature>
<evidence type="ECO:0000313" key="3">
    <source>
        <dbReference type="Proteomes" id="UP000030475"/>
    </source>
</evidence>
<evidence type="ECO:0000313" key="2">
    <source>
        <dbReference type="EMBL" id="KGX17281.1"/>
    </source>
</evidence>